<organism evidence="2 3">
    <name type="scientific">Deinococcus cellulosilyticus (strain DSM 18568 / NBRC 106333 / KACC 11606 / 5516J-15)</name>
    <dbReference type="NCBI Taxonomy" id="1223518"/>
    <lineage>
        <taxon>Bacteria</taxon>
        <taxon>Thermotogati</taxon>
        <taxon>Deinococcota</taxon>
        <taxon>Deinococci</taxon>
        <taxon>Deinococcales</taxon>
        <taxon>Deinococcaceae</taxon>
        <taxon>Deinococcus</taxon>
    </lineage>
</organism>
<dbReference type="AlphaFoldDB" id="A0A511N799"/>
<evidence type="ECO:0008006" key="4">
    <source>
        <dbReference type="Google" id="ProtNLM"/>
    </source>
</evidence>
<accession>A0A511N799</accession>
<evidence type="ECO:0000313" key="3">
    <source>
        <dbReference type="Proteomes" id="UP000321306"/>
    </source>
</evidence>
<dbReference type="RefSeq" id="WP_146888032.1">
    <property type="nucleotide sequence ID" value="NZ_BJXB01000023.1"/>
</dbReference>
<keyword evidence="3" id="KW-1185">Reference proteome</keyword>
<dbReference type="OrthoDB" id="3078222at2"/>
<gene>
    <name evidence="2" type="ORF">DC3_43570</name>
</gene>
<proteinExistence type="predicted"/>
<name>A0A511N799_DEIC1</name>
<reference evidence="2 3" key="1">
    <citation type="submission" date="2019-07" db="EMBL/GenBank/DDBJ databases">
        <title>Whole genome shotgun sequence of Deinococcus cellulosilyticus NBRC 106333.</title>
        <authorList>
            <person name="Hosoyama A."/>
            <person name="Uohara A."/>
            <person name="Ohji S."/>
            <person name="Ichikawa N."/>
        </authorList>
    </citation>
    <scope>NUCLEOTIDE SEQUENCE [LARGE SCALE GENOMIC DNA]</scope>
    <source>
        <strain evidence="2 3">NBRC 106333</strain>
    </source>
</reference>
<evidence type="ECO:0000256" key="1">
    <source>
        <dbReference type="SAM" id="MobiDB-lite"/>
    </source>
</evidence>
<dbReference type="Proteomes" id="UP000321306">
    <property type="component" value="Unassembled WGS sequence"/>
</dbReference>
<feature type="region of interest" description="Disordered" evidence="1">
    <location>
        <begin position="543"/>
        <end position="624"/>
    </location>
</feature>
<feature type="region of interest" description="Disordered" evidence="1">
    <location>
        <begin position="1"/>
        <end position="37"/>
    </location>
</feature>
<sequence>MFFRKRSTPRSELPSSPEFSEASRVMSTPQAPVDERKDAEVQALKQAAPYAQSLNPQEVLAAAQQIGELFYKAANPTQLQNQWGQGQQHRTQSEPRVSPGVARVNLDLDEQGPQPFALRRPVGYDFPALRQIVKSDVLLQSIQWTRIWQVQRFLKPSKQEWKPGFQVRYTNDSDISEEGKAKLRWISQYLLNCGAVFDPRKRRQLKRDRLRDFAAKLLQDSMTYDAGPIEIVTTLSGRPHGFVHVDGSKVFLTDPNYGLEEGWGNPELHERFNLDIPDPSDVIAVLSWDNRILAHYTHDDFLYTIRKPSPLLEHLGYGQPEPEELIQVVTGFINAMTMNIRGLSHNSIPKGILTLFGDFQDGDLQQFKTSWDAYVTGITNAWRMPVMVAKDKESGAVFTKTDVEFNEMYFSKWMTFLVAVKCALYGMDPEEVNFEAFTSNKSSLSGDDTEERLASSKDKGLWPMLDWLGGTLDDVVKMLDPDAEFVWTGLDSDQKASQDAELKMLTLGEYRQRRGEAPHPMDVLNDAPLDPSLQTIYTQELQAKRAQELQAQQEPQDEEGPEDADEDGNRQMLDHEGNLWQVKPGMQLQQDDAGEDPDEAQPAGPGGKKAFMAKATVADMETWP</sequence>
<feature type="compositionally biased region" description="Acidic residues" evidence="1">
    <location>
        <begin position="555"/>
        <end position="566"/>
    </location>
</feature>
<comment type="caution">
    <text evidence="2">The sequence shown here is derived from an EMBL/GenBank/DDBJ whole genome shotgun (WGS) entry which is preliminary data.</text>
</comment>
<dbReference type="EMBL" id="BJXB01000023">
    <property type="protein sequence ID" value="GEM48722.1"/>
    <property type="molecule type" value="Genomic_DNA"/>
</dbReference>
<protein>
    <recommendedName>
        <fullName evidence="4">Phage portal protein</fullName>
    </recommendedName>
</protein>
<evidence type="ECO:0000313" key="2">
    <source>
        <dbReference type="EMBL" id="GEM48722.1"/>
    </source>
</evidence>
<feature type="compositionally biased region" description="Basic and acidic residues" evidence="1">
    <location>
        <begin position="567"/>
        <end position="577"/>
    </location>
</feature>